<dbReference type="Proteomes" id="UP000001542">
    <property type="component" value="Unassembled WGS sequence"/>
</dbReference>
<keyword evidence="1" id="KW-0812">Transmembrane</keyword>
<dbReference type="VEuPathDB" id="TrichDB:TVAGG3_0697410"/>
<evidence type="ECO:0000256" key="1">
    <source>
        <dbReference type="SAM" id="Phobius"/>
    </source>
</evidence>
<organism evidence="2 3">
    <name type="scientific">Trichomonas vaginalis (strain ATCC PRA-98 / G3)</name>
    <dbReference type="NCBI Taxonomy" id="412133"/>
    <lineage>
        <taxon>Eukaryota</taxon>
        <taxon>Metamonada</taxon>
        <taxon>Parabasalia</taxon>
        <taxon>Trichomonadida</taxon>
        <taxon>Trichomonadidae</taxon>
        <taxon>Trichomonas</taxon>
    </lineage>
</organism>
<reference evidence="2" key="2">
    <citation type="journal article" date="2007" name="Science">
        <title>Draft genome sequence of the sexually transmitted pathogen Trichomonas vaginalis.</title>
        <authorList>
            <person name="Carlton J.M."/>
            <person name="Hirt R.P."/>
            <person name="Silva J.C."/>
            <person name="Delcher A.L."/>
            <person name="Schatz M."/>
            <person name="Zhao Q."/>
            <person name="Wortman J.R."/>
            <person name="Bidwell S.L."/>
            <person name="Alsmark U.C.M."/>
            <person name="Besteiro S."/>
            <person name="Sicheritz-Ponten T."/>
            <person name="Noel C.J."/>
            <person name="Dacks J.B."/>
            <person name="Foster P.G."/>
            <person name="Simillion C."/>
            <person name="Van de Peer Y."/>
            <person name="Miranda-Saavedra D."/>
            <person name="Barton G.J."/>
            <person name="Westrop G.D."/>
            <person name="Mueller S."/>
            <person name="Dessi D."/>
            <person name="Fiori P.L."/>
            <person name="Ren Q."/>
            <person name="Paulsen I."/>
            <person name="Zhang H."/>
            <person name="Bastida-Corcuera F.D."/>
            <person name="Simoes-Barbosa A."/>
            <person name="Brown M.T."/>
            <person name="Hayes R.D."/>
            <person name="Mukherjee M."/>
            <person name="Okumura C.Y."/>
            <person name="Schneider R."/>
            <person name="Smith A.J."/>
            <person name="Vanacova S."/>
            <person name="Villalvazo M."/>
            <person name="Haas B.J."/>
            <person name="Pertea M."/>
            <person name="Feldblyum T.V."/>
            <person name="Utterback T.R."/>
            <person name="Shu C.L."/>
            <person name="Osoegawa K."/>
            <person name="de Jong P.J."/>
            <person name="Hrdy I."/>
            <person name="Horvathova L."/>
            <person name="Zubacova Z."/>
            <person name="Dolezal P."/>
            <person name="Malik S.B."/>
            <person name="Logsdon J.M. Jr."/>
            <person name="Henze K."/>
            <person name="Gupta A."/>
            <person name="Wang C.C."/>
            <person name="Dunne R.L."/>
            <person name="Upcroft J.A."/>
            <person name="Upcroft P."/>
            <person name="White O."/>
            <person name="Salzberg S.L."/>
            <person name="Tang P."/>
            <person name="Chiu C.-H."/>
            <person name="Lee Y.-S."/>
            <person name="Embley T.M."/>
            <person name="Coombs G.H."/>
            <person name="Mottram J.C."/>
            <person name="Tachezy J."/>
            <person name="Fraser-Liggett C.M."/>
            <person name="Johnson P.J."/>
        </authorList>
    </citation>
    <scope>NUCLEOTIDE SEQUENCE [LARGE SCALE GENOMIC DNA]</scope>
    <source>
        <strain evidence="2">G3</strain>
    </source>
</reference>
<feature type="transmembrane region" description="Helical" evidence="1">
    <location>
        <begin position="295"/>
        <end position="316"/>
    </location>
</feature>
<dbReference type="SMR" id="A2DRI0"/>
<gene>
    <name evidence="2" type="ORF">TVAG_280590</name>
</gene>
<evidence type="ECO:0000313" key="3">
    <source>
        <dbReference type="Proteomes" id="UP000001542"/>
    </source>
</evidence>
<dbReference type="RefSeq" id="XP_001329166.1">
    <property type="nucleotide sequence ID" value="XM_001329131.1"/>
</dbReference>
<protein>
    <submittedName>
        <fullName evidence="2">Uncharacterized protein</fullName>
    </submittedName>
</protein>
<dbReference type="InParanoid" id="A2DRI0"/>
<reference evidence="2" key="1">
    <citation type="submission" date="2006-10" db="EMBL/GenBank/DDBJ databases">
        <authorList>
            <person name="Amadeo P."/>
            <person name="Zhao Q."/>
            <person name="Wortman J."/>
            <person name="Fraser-Liggett C."/>
            <person name="Carlton J."/>
        </authorList>
    </citation>
    <scope>NUCLEOTIDE SEQUENCE</scope>
    <source>
        <strain evidence="2">G3</strain>
    </source>
</reference>
<dbReference type="AlphaFoldDB" id="A2DRI0"/>
<name>A2DRI0_TRIV3</name>
<feature type="transmembrane region" description="Helical" evidence="1">
    <location>
        <begin position="367"/>
        <end position="387"/>
    </location>
</feature>
<sequence length="413" mass="47189">MSSSDDSDAINKFEIYETSKVQLDPETEEMFSSMEKFEVNNHPYYVEDKISEEYLYAMYNVIDKFKRKFILRIIRHTPITEYINCIALLKGKSCIASVYEYQPQNKNIFVVFETGKPVDPMEIPKNLIKRRVRQILTAISSLNSAQLHFAQIEIDDFIDTNGGFRFINIENAIIGKKNASEKTFDPAVKIINALVEPRRITLDPKLYREIHQMGEKASMTEISKLENLLRTDLFQDSVRVNFVSRQNSRSATPDPHTHIIKKQQSQTIKPKAKLQRPLHEEPAIMLINPGQLPSYSQLIFCCIGAFICLFITLYIHFSAVSSVSFTNLMLKLVWVGICLCGAFSFAAMKQYGNLNNAEYFIETVSNLRKLFNLLTAYLLFVVGAYAVEFNSIDVISVTLTAILLILLVTNLLV</sequence>
<accession>A2DRI0</accession>
<dbReference type="EMBL" id="DS113236">
    <property type="protein sequence ID" value="EAY16943.1"/>
    <property type="molecule type" value="Genomic_DNA"/>
</dbReference>
<keyword evidence="3" id="KW-1185">Reference proteome</keyword>
<feature type="transmembrane region" description="Helical" evidence="1">
    <location>
        <begin position="394"/>
        <end position="412"/>
    </location>
</feature>
<proteinExistence type="predicted"/>
<evidence type="ECO:0000313" key="2">
    <source>
        <dbReference type="EMBL" id="EAY16943.1"/>
    </source>
</evidence>
<dbReference type="KEGG" id="tva:4774956"/>
<keyword evidence="1" id="KW-0472">Membrane</keyword>
<keyword evidence="1" id="KW-1133">Transmembrane helix</keyword>
<dbReference type="VEuPathDB" id="TrichDB:TVAG_280590"/>
<feature type="transmembrane region" description="Helical" evidence="1">
    <location>
        <begin position="328"/>
        <end position="347"/>
    </location>
</feature>